<comment type="caution">
    <text evidence="1">The sequence shown here is derived from an EMBL/GenBank/DDBJ whole genome shotgun (WGS) entry which is preliminary data.</text>
</comment>
<evidence type="ECO:0008006" key="3">
    <source>
        <dbReference type="Google" id="ProtNLM"/>
    </source>
</evidence>
<dbReference type="EMBL" id="JACLHY010000001">
    <property type="protein sequence ID" value="MBC8766650.1"/>
    <property type="molecule type" value="Genomic_DNA"/>
</dbReference>
<keyword evidence="2" id="KW-1185">Reference proteome</keyword>
<evidence type="ECO:0000313" key="2">
    <source>
        <dbReference type="Proteomes" id="UP000618952"/>
    </source>
</evidence>
<name>A0ABR7QI75_9FLAO</name>
<evidence type="ECO:0000313" key="1">
    <source>
        <dbReference type="EMBL" id="MBC8766650.1"/>
    </source>
</evidence>
<dbReference type="Proteomes" id="UP000618952">
    <property type="component" value="Unassembled WGS sequence"/>
</dbReference>
<protein>
    <recommendedName>
        <fullName evidence="3">Adhesin domain-containing protein</fullName>
    </recommendedName>
</protein>
<proteinExistence type="predicted"/>
<sequence length="206" mass="22411">MRTIVVFVFLMGTCFLAAQKMVVKTIEDTNISFIQIDAKNCYTVALETVDIPNITVVGAMDGEYLQNLLVNVKQEGTSLLVNTGFQPNFILPNDKLSTHKVVSISLKISIPKYLNVLLYGTSTNVDVTGEYGDLKISLSDGRCVFEGAGENVSVSTLSGNIDLITKNADILAITKYGQINREAISSGDNHFSLNSVSGHINIRKTE</sequence>
<reference evidence="1 2" key="1">
    <citation type="submission" date="2020-08" db="EMBL/GenBank/DDBJ databases">
        <title>Arenibacter gaetbuli sp. nov., isolated from a sand dune.</title>
        <authorList>
            <person name="Park S."/>
            <person name="Yoon J.-H."/>
        </authorList>
    </citation>
    <scope>NUCLEOTIDE SEQUENCE [LARGE SCALE GENOMIC DNA]</scope>
    <source>
        <strain evidence="1 2">BSSL-BM3</strain>
    </source>
</reference>
<gene>
    <name evidence="1" type="ORF">H4O18_01465</name>
</gene>
<accession>A0ABR7QI75</accession>
<organism evidence="1 2">
    <name type="scientific">Arenibacter arenosicollis</name>
    <dbReference type="NCBI Taxonomy" id="2762274"/>
    <lineage>
        <taxon>Bacteria</taxon>
        <taxon>Pseudomonadati</taxon>
        <taxon>Bacteroidota</taxon>
        <taxon>Flavobacteriia</taxon>
        <taxon>Flavobacteriales</taxon>
        <taxon>Flavobacteriaceae</taxon>
        <taxon>Arenibacter</taxon>
    </lineage>
</organism>
<dbReference type="RefSeq" id="WP_187581325.1">
    <property type="nucleotide sequence ID" value="NZ_JACLHY010000001.1"/>
</dbReference>